<sequence>MLRDSSFGDDYEKEIGALLGEKRRRQEEADELKKELNLYRSGSAPPTVDCSFSAAAGGLFSGGGGFGGGNKENGFGCDDEEFRRFFVVFVQGPVKMMADDLDAEEATHVPGNDNVGEKLWLAVGVVHYIVQIHSCFWVY</sequence>
<name>A0A8X7TFD1_BRACI</name>
<reference evidence="1 2" key="1">
    <citation type="submission" date="2020-02" db="EMBL/GenBank/DDBJ databases">
        <authorList>
            <person name="Ma Q."/>
            <person name="Huang Y."/>
            <person name="Song X."/>
            <person name="Pei D."/>
        </authorList>
    </citation>
    <scope>NUCLEOTIDE SEQUENCE [LARGE SCALE GENOMIC DNA]</scope>
    <source>
        <strain evidence="1">Sxm20200214</strain>
        <tissue evidence="1">Leaf</tissue>
    </source>
</reference>
<dbReference type="OrthoDB" id="1730898at2759"/>
<organism evidence="1 2">
    <name type="scientific">Brassica carinata</name>
    <name type="common">Ethiopian mustard</name>
    <name type="synonym">Abyssinian cabbage</name>
    <dbReference type="NCBI Taxonomy" id="52824"/>
    <lineage>
        <taxon>Eukaryota</taxon>
        <taxon>Viridiplantae</taxon>
        <taxon>Streptophyta</taxon>
        <taxon>Embryophyta</taxon>
        <taxon>Tracheophyta</taxon>
        <taxon>Spermatophyta</taxon>
        <taxon>Magnoliopsida</taxon>
        <taxon>eudicotyledons</taxon>
        <taxon>Gunneridae</taxon>
        <taxon>Pentapetalae</taxon>
        <taxon>rosids</taxon>
        <taxon>malvids</taxon>
        <taxon>Brassicales</taxon>
        <taxon>Brassicaceae</taxon>
        <taxon>Brassiceae</taxon>
        <taxon>Brassica</taxon>
    </lineage>
</organism>
<gene>
    <name evidence="1" type="ORF">Bca52824_091216</name>
</gene>
<protein>
    <submittedName>
        <fullName evidence="1">Uncharacterized protein</fullName>
    </submittedName>
</protein>
<evidence type="ECO:0000313" key="2">
    <source>
        <dbReference type="Proteomes" id="UP000886595"/>
    </source>
</evidence>
<evidence type="ECO:0000313" key="1">
    <source>
        <dbReference type="EMBL" id="KAG2239985.1"/>
    </source>
</evidence>
<proteinExistence type="predicted"/>
<accession>A0A8X7TFD1</accession>
<dbReference type="EMBL" id="JAAMPC010001588">
    <property type="protein sequence ID" value="KAG2239985.1"/>
    <property type="molecule type" value="Genomic_DNA"/>
</dbReference>
<keyword evidence="2" id="KW-1185">Reference proteome</keyword>
<dbReference type="AlphaFoldDB" id="A0A8X7TFD1"/>
<comment type="caution">
    <text evidence="1">The sequence shown here is derived from an EMBL/GenBank/DDBJ whole genome shotgun (WGS) entry which is preliminary data.</text>
</comment>
<dbReference type="Proteomes" id="UP000886595">
    <property type="component" value="Unassembled WGS sequence"/>
</dbReference>